<dbReference type="GO" id="GO:0005840">
    <property type="term" value="C:ribosome"/>
    <property type="evidence" value="ECO:0007669"/>
    <property type="project" value="UniProtKB-KW"/>
</dbReference>
<dbReference type="EMBL" id="ONZQ02000017">
    <property type="protein sequence ID" value="SPO06877.1"/>
    <property type="molecule type" value="Genomic_DNA"/>
</dbReference>
<accession>A0AAE8N638</accession>
<sequence>MSTTQAVARPLARGLLSRPTPPSIRRPFSLTATRPDVVTETLTAQAVPDPNRNPETVLGFKAERELAKSGTPPVGSRRRRAALRAGANIPFEQLPYQCFQEALAVIRADRDEKVAAIKAELFKIARLEAIEGEEGAERRALRIASLKKHVESLKILADINDPLVKRRFEDGLGDMNKPIYRYLANKKWRSYDYNVIAQRIQQFNIVPDLLPKFAPTADVQLFFRRAKIHPGATVPAVVSEAPPRLRVQVFDKGERLVSVVVVDSDVPDLENDSFTKRCHFMAVNVPLDPTVQSIAFSKLGADRTAPYHRLSVFVLEQEGPVDVEKVRGTYKSGHDSLGFSLKSFRDKFKLKPVGFNLFRTEWDESTAAVMERHNIPGAELEFRRTRVYSLKPERKPRGWEAKRQGPKFKHLWKYTKRIRGLSNAKGWTKRGN</sequence>
<evidence type="ECO:0000313" key="2">
    <source>
        <dbReference type="EMBL" id="SPO06877.1"/>
    </source>
</evidence>
<dbReference type="Gene3D" id="1.20.58.1180">
    <property type="match status" value="1"/>
</dbReference>
<dbReference type="InterPro" id="IPR035810">
    <property type="entry name" value="PEBP_euk"/>
</dbReference>
<dbReference type="AlphaFoldDB" id="A0AAE8N638"/>
<keyword evidence="2" id="KW-0689">Ribosomal protein</keyword>
<dbReference type="Proteomes" id="UP001187682">
    <property type="component" value="Unassembled WGS sequence"/>
</dbReference>
<comment type="caution">
    <text evidence="2">The sequence shown here is derived from an EMBL/GenBank/DDBJ whole genome shotgun (WGS) entry which is preliminary data.</text>
</comment>
<gene>
    <name evidence="2" type="ORF">DNG_09571</name>
</gene>
<keyword evidence="2" id="KW-0687">Ribonucleoprotein</keyword>
<keyword evidence="3" id="KW-1185">Reference proteome</keyword>
<feature type="region of interest" description="Disordered" evidence="1">
    <location>
        <begin position="1"/>
        <end position="28"/>
    </location>
</feature>
<name>A0AAE8N638_9PEZI</name>
<protein>
    <submittedName>
        <fullName evidence="2">Related to ribosomal protein YmL35 of the large subunit, mitochondrial</fullName>
    </submittedName>
</protein>
<reference evidence="2" key="1">
    <citation type="submission" date="2018-03" db="EMBL/GenBank/DDBJ databases">
        <authorList>
            <person name="Guldener U."/>
        </authorList>
    </citation>
    <scope>NUCLEOTIDE SEQUENCE</scope>
</reference>
<organism evidence="2 3">
    <name type="scientific">Cephalotrichum gorgonifer</name>
    <dbReference type="NCBI Taxonomy" id="2041049"/>
    <lineage>
        <taxon>Eukaryota</taxon>
        <taxon>Fungi</taxon>
        <taxon>Dikarya</taxon>
        <taxon>Ascomycota</taxon>
        <taxon>Pezizomycotina</taxon>
        <taxon>Sordariomycetes</taxon>
        <taxon>Hypocreomycetidae</taxon>
        <taxon>Microascales</taxon>
        <taxon>Microascaceae</taxon>
        <taxon>Cephalotrichum</taxon>
    </lineage>
</organism>
<dbReference type="InterPro" id="IPR036610">
    <property type="entry name" value="PEBP-like_sf"/>
</dbReference>
<dbReference type="SUPFAM" id="SSF49777">
    <property type="entry name" value="PEBP-like"/>
    <property type="match status" value="1"/>
</dbReference>
<proteinExistence type="predicted"/>
<dbReference type="Gene3D" id="3.90.280.10">
    <property type="entry name" value="PEBP-like"/>
    <property type="match status" value="1"/>
</dbReference>
<dbReference type="PANTHER" id="PTHR11362">
    <property type="entry name" value="PHOSPHATIDYLETHANOLAMINE-BINDING PROTEIN"/>
    <property type="match status" value="1"/>
</dbReference>
<evidence type="ECO:0000256" key="1">
    <source>
        <dbReference type="SAM" id="MobiDB-lite"/>
    </source>
</evidence>
<evidence type="ECO:0000313" key="3">
    <source>
        <dbReference type="Proteomes" id="UP001187682"/>
    </source>
</evidence>
<dbReference type="PANTHER" id="PTHR11362:SF82">
    <property type="entry name" value="PHOSPHATIDYLETHANOLAMINE-BINDING PROTEIN 4"/>
    <property type="match status" value="1"/>
</dbReference>